<accession>A0RYL2</accession>
<proteinExistence type="predicted"/>
<evidence type="ECO:0000313" key="3">
    <source>
        <dbReference type="Proteomes" id="UP000000758"/>
    </source>
</evidence>
<feature type="transmembrane region" description="Helical" evidence="1">
    <location>
        <begin position="7"/>
        <end position="28"/>
    </location>
</feature>
<keyword evidence="1" id="KW-1133">Transmembrane helix</keyword>
<evidence type="ECO:0000256" key="1">
    <source>
        <dbReference type="SAM" id="Phobius"/>
    </source>
</evidence>
<reference evidence="2 3" key="1">
    <citation type="journal article" date="2006" name="Proc. Natl. Acad. Sci. U.S.A.">
        <title>Genomic analysis of the uncultivated marine crenarchaeote Cenarchaeum symbiosum.</title>
        <authorList>
            <person name="Hallam S.J."/>
            <person name="Konstantinidis K.T."/>
            <person name="Putnam N."/>
            <person name="Schleper C."/>
            <person name="Watanabe Y."/>
            <person name="Sugahara J."/>
            <person name="Preston C."/>
            <person name="de la Torre J."/>
            <person name="Richardson P.M."/>
            <person name="DeLong E.F."/>
        </authorList>
    </citation>
    <scope>NUCLEOTIDE SEQUENCE [LARGE SCALE GENOMIC DNA]</scope>
    <source>
        <strain evidence="3">A</strain>
    </source>
</reference>
<dbReference type="Proteomes" id="UP000000758">
    <property type="component" value="Chromosome"/>
</dbReference>
<dbReference type="AlphaFoldDB" id="A0RYL2"/>
<evidence type="ECO:0000313" key="2">
    <source>
        <dbReference type="EMBL" id="ABK78429.1"/>
    </source>
</evidence>
<dbReference type="EnsemblBacteria" id="ABK78429">
    <property type="protein sequence ID" value="ABK78429"/>
    <property type="gene ID" value="CENSYa_1819"/>
</dbReference>
<dbReference type="EMBL" id="DP000238">
    <property type="protein sequence ID" value="ABK78429.1"/>
    <property type="molecule type" value="Genomic_DNA"/>
</dbReference>
<keyword evidence="3" id="KW-1185">Reference proteome</keyword>
<sequence length="93" mass="10353">MVLVDKRILFGGVAMLAVGLGIVLYINATYPIGTPGMSEDAAMQLEQDQRVLDDYRELSGIMMGLGFLLILISFGARRKRRDRPVKKEKKPAE</sequence>
<feature type="transmembrane region" description="Helical" evidence="1">
    <location>
        <begin position="58"/>
        <end position="76"/>
    </location>
</feature>
<name>A0RYL2_CENSY</name>
<organism evidence="2 3">
    <name type="scientific">Cenarchaeum symbiosum (strain A)</name>
    <dbReference type="NCBI Taxonomy" id="414004"/>
    <lineage>
        <taxon>Archaea</taxon>
        <taxon>Nitrososphaerota</taxon>
        <taxon>Candidatus Cenarchaeales</taxon>
        <taxon>Candidatus Cenarchaeaceae</taxon>
        <taxon>Candidatus Cenarchaeum</taxon>
    </lineage>
</organism>
<keyword evidence="1" id="KW-0472">Membrane</keyword>
<dbReference type="STRING" id="414004.CENSYa_1819"/>
<gene>
    <name evidence="2" type="ordered locus">CENSYa_1819</name>
</gene>
<keyword evidence="1" id="KW-0812">Transmembrane</keyword>
<protein>
    <submittedName>
        <fullName evidence="2">Uncharacterized protein</fullName>
    </submittedName>
</protein>
<dbReference type="HOGENOM" id="CLU_2419872_0_0_2"/>
<dbReference type="KEGG" id="csy:CENSYa_1819"/>